<organism evidence="1 2">
    <name type="scientific">Mucor flavus</name>
    <dbReference type="NCBI Taxonomy" id="439312"/>
    <lineage>
        <taxon>Eukaryota</taxon>
        <taxon>Fungi</taxon>
        <taxon>Fungi incertae sedis</taxon>
        <taxon>Mucoromycota</taxon>
        <taxon>Mucoromycotina</taxon>
        <taxon>Mucoromycetes</taxon>
        <taxon>Mucorales</taxon>
        <taxon>Mucorineae</taxon>
        <taxon>Mucoraceae</taxon>
        <taxon>Mucor</taxon>
    </lineage>
</organism>
<keyword evidence="2" id="KW-1185">Reference proteome</keyword>
<sequence>MFTDQADVDKQDLERATSAFGKIPASLTIKCSDIQDVIVAKMDTRSKKRSNDKESVRLRMEELRQDRFYSVKKKFKNVIADWLEWVKDTTTVRPKRIMIDCSAAEIGAIKQVKVPYATHESVISRSNVRLSVSKLIEAESHEAFDTYWNKFISSFNVDHPIFVAYFKKMWLDRKYLWSKAWRQVSCYINNSISNESFDDISNPVIEEGSNDLREVLLLQEQIQLGNFIRDLVISLRSDKRFQQIKQL</sequence>
<evidence type="ECO:0000313" key="1">
    <source>
        <dbReference type="EMBL" id="GAA5813089.1"/>
    </source>
</evidence>
<dbReference type="Proteomes" id="UP001473302">
    <property type="component" value="Unassembled WGS sequence"/>
</dbReference>
<reference evidence="1 2" key="1">
    <citation type="submission" date="2024-04" db="EMBL/GenBank/DDBJ databases">
        <title>genome sequences of Mucor flavus KT1a and Helicostylum pulchrum KT1b strains isolated from the surface of a dry-aged beef.</title>
        <authorList>
            <person name="Toyotome T."/>
            <person name="Hosono M."/>
            <person name="Torimaru M."/>
            <person name="Fukuda K."/>
            <person name="Mikami N."/>
        </authorList>
    </citation>
    <scope>NUCLEOTIDE SEQUENCE [LARGE SCALE GENOMIC DNA]</scope>
    <source>
        <strain evidence="1 2">KT1a</strain>
    </source>
</reference>
<dbReference type="EMBL" id="BAABUK010000015">
    <property type="protein sequence ID" value="GAA5813089.1"/>
    <property type="molecule type" value="Genomic_DNA"/>
</dbReference>
<evidence type="ECO:0000313" key="2">
    <source>
        <dbReference type="Proteomes" id="UP001473302"/>
    </source>
</evidence>
<evidence type="ECO:0008006" key="3">
    <source>
        <dbReference type="Google" id="ProtNLM"/>
    </source>
</evidence>
<name>A0ABP9Z1V6_9FUNG</name>
<protein>
    <recommendedName>
        <fullName evidence="3">Transposase</fullName>
    </recommendedName>
</protein>
<proteinExistence type="predicted"/>
<comment type="caution">
    <text evidence="1">The sequence shown here is derived from an EMBL/GenBank/DDBJ whole genome shotgun (WGS) entry which is preliminary data.</text>
</comment>
<accession>A0ABP9Z1V6</accession>
<gene>
    <name evidence="1" type="ORF">MFLAVUS_006557</name>
</gene>